<sequence>MQLKKMREILPKLYASPVNDKSNSLTTSPKKVTEDKTNLPKRNEGQNCYQGTEAEDKLTLQNRSWPFKISFGRGDVEVSTYLQSKLVLTFLQELARLDSCLYELESEWTIRPLLLFQGEDSKQ</sequence>
<comment type="caution">
    <text evidence="2">The sequence shown here is derived from an EMBL/GenBank/DDBJ whole genome shotgun (WGS) entry which is preliminary data.</text>
</comment>
<evidence type="ECO:0000313" key="3">
    <source>
        <dbReference type="Proteomes" id="UP000050525"/>
    </source>
</evidence>
<feature type="region of interest" description="Disordered" evidence="1">
    <location>
        <begin position="15"/>
        <end position="47"/>
    </location>
</feature>
<keyword evidence="3" id="KW-1185">Reference proteome</keyword>
<dbReference type="eggNOG" id="KOG1721">
    <property type="taxonomic scope" value="Eukaryota"/>
</dbReference>
<feature type="compositionally biased region" description="Basic and acidic residues" evidence="1">
    <location>
        <begin position="31"/>
        <end position="44"/>
    </location>
</feature>
<evidence type="ECO:0000313" key="2">
    <source>
        <dbReference type="EMBL" id="KYO45764.1"/>
    </source>
</evidence>
<name>A0A151P9T9_ALLMI</name>
<organism evidence="2 3">
    <name type="scientific">Alligator mississippiensis</name>
    <name type="common">American alligator</name>
    <dbReference type="NCBI Taxonomy" id="8496"/>
    <lineage>
        <taxon>Eukaryota</taxon>
        <taxon>Metazoa</taxon>
        <taxon>Chordata</taxon>
        <taxon>Craniata</taxon>
        <taxon>Vertebrata</taxon>
        <taxon>Euteleostomi</taxon>
        <taxon>Archelosauria</taxon>
        <taxon>Archosauria</taxon>
        <taxon>Crocodylia</taxon>
        <taxon>Alligatoridae</taxon>
        <taxon>Alligatorinae</taxon>
        <taxon>Alligator</taxon>
    </lineage>
</organism>
<dbReference type="Proteomes" id="UP000050525">
    <property type="component" value="Unassembled WGS sequence"/>
</dbReference>
<proteinExistence type="predicted"/>
<dbReference type="EMBL" id="AKHW03000533">
    <property type="protein sequence ID" value="KYO45764.1"/>
    <property type="molecule type" value="Genomic_DNA"/>
</dbReference>
<feature type="compositionally biased region" description="Polar residues" evidence="1">
    <location>
        <begin position="19"/>
        <end position="30"/>
    </location>
</feature>
<protein>
    <submittedName>
        <fullName evidence="2">Zinc finger protein 518B</fullName>
    </submittedName>
</protein>
<gene>
    <name evidence="2" type="primary">ZNF518B</name>
    <name evidence="2" type="ORF">Y1Q_0021413</name>
</gene>
<dbReference type="AlphaFoldDB" id="A0A151P9T9"/>
<dbReference type="STRING" id="8496.A0A151P9T9"/>
<evidence type="ECO:0000256" key="1">
    <source>
        <dbReference type="SAM" id="MobiDB-lite"/>
    </source>
</evidence>
<accession>A0A151P9T9</accession>
<reference evidence="2 3" key="1">
    <citation type="journal article" date="2012" name="Genome Biol.">
        <title>Sequencing three crocodilian genomes to illuminate the evolution of archosaurs and amniotes.</title>
        <authorList>
            <person name="St John J.A."/>
            <person name="Braun E.L."/>
            <person name="Isberg S.R."/>
            <person name="Miles L.G."/>
            <person name="Chong A.Y."/>
            <person name="Gongora J."/>
            <person name="Dalzell P."/>
            <person name="Moran C."/>
            <person name="Bed'hom B."/>
            <person name="Abzhanov A."/>
            <person name="Burgess S.C."/>
            <person name="Cooksey A.M."/>
            <person name="Castoe T.A."/>
            <person name="Crawford N.G."/>
            <person name="Densmore L.D."/>
            <person name="Drew J.C."/>
            <person name="Edwards S.V."/>
            <person name="Faircloth B.C."/>
            <person name="Fujita M.K."/>
            <person name="Greenwold M.J."/>
            <person name="Hoffmann F.G."/>
            <person name="Howard J.M."/>
            <person name="Iguchi T."/>
            <person name="Janes D.E."/>
            <person name="Khan S.Y."/>
            <person name="Kohno S."/>
            <person name="de Koning A.J."/>
            <person name="Lance S.L."/>
            <person name="McCarthy F.M."/>
            <person name="McCormack J.E."/>
            <person name="Merchant M.E."/>
            <person name="Peterson D.G."/>
            <person name="Pollock D.D."/>
            <person name="Pourmand N."/>
            <person name="Raney B.J."/>
            <person name="Roessler K.A."/>
            <person name="Sanford J.R."/>
            <person name="Sawyer R.H."/>
            <person name="Schmidt C.J."/>
            <person name="Triplett E.W."/>
            <person name="Tuberville T.D."/>
            <person name="Venegas-Anaya M."/>
            <person name="Howard J.T."/>
            <person name="Jarvis E.D."/>
            <person name="Guillette L.J.Jr."/>
            <person name="Glenn T.C."/>
            <person name="Green R.E."/>
            <person name="Ray D.A."/>
        </authorList>
    </citation>
    <scope>NUCLEOTIDE SEQUENCE [LARGE SCALE GENOMIC DNA]</scope>
    <source>
        <strain evidence="2">KSC_2009_1</strain>
    </source>
</reference>